<dbReference type="Proteomes" id="UP001155586">
    <property type="component" value="Unassembled WGS sequence"/>
</dbReference>
<dbReference type="EMBL" id="JAKRRX010000044">
    <property type="protein sequence ID" value="MCW8334071.1"/>
    <property type="molecule type" value="Genomic_DNA"/>
</dbReference>
<sequence length="85" mass="9800">MDKEAWLKKAHDTVVKVAELNEEFTPDDIWDSGLEKPAEARWLGPVMNSAKRKGYIEKTGRVQPTRQKESHGCDVTIWKSKLYRA</sequence>
<keyword evidence="2" id="KW-1185">Reference proteome</keyword>
<evidence type="ECO:0000313" key="2">
    <source>
        <dbReference type="Proteomes" id="UP001155586"/>
    </source>
</evidence>
<dbReference type="RefSeq" id="WP_265687475.1">
    <property type="nucleotide sequence ID" value="NZ_JAKRRX010000044.1"/>
</dbReference>
<reference evidence="1" key="1">
    <citation type="submission" date="2022-02" db="EMBL/GenBank/DDBJ databases">
        <title>Vibrio sp. nov., a new bacterium isolated from Bohai sea, China.</title>
        <authorList>
            <person name="Yuan Y."/>
        </authorList>
    </citation>
    <scope>NUCLEOTIDE SEQUENCE</scope>
    <source>
        <strain evidence="1">DBSS07</strain>
    </source>
</reference>
<organism evidence="1 2">
    <name type="scientific">Vibrio paucivorans</name>
    <dbReference type="NCBI Taxonomy" id="2829489"/>
    <lineage>
        <taxon>Bacteria</taxon>
        <taxon>Pseudomonadati</taxon>
        <taxon>Pseudomonadota</taxon>
        <taxon>Gammaproteobacteria</taxon>
        <taxon>Vibrionales</taxon>
        <taxon>Vibrionaceae</taxon>
        <taxon>Vibrio</taxon>
    </lineage>
</organism>
<comment type="caution">
    <text evidence="1">The sequence shown here is derived from an EMBL/GenBank/DDBJ whole genome shotgun (WGS) entry which is preliminary data.</text>
</comment>
<proteinExistence type="predicted"/>
<evidence type="ECO:0000313" key="1">
    <source>
        <dbReference type="EMBL" id="MCW8334071.1"/>
    </source>
</evidence>
<protein>
    <submittedName>
        <fullName evidence="1">Uncharacterized protein</fullName>
    </submittedName>
</protein>
<dbReference type="AlphaFoldDB" id="A0A9X3CE45"/>
<accession>A0A9X3CE45</accession>
<gene>
    <name evidence="1" type="ORF">MD483_09575</name>
</gene>
<name>A0A9X3CE45_9VIBR</name>